<evidence type="ECO:0000313" key="2">
    <source>
        <dbReference type="Proteomes" id="UP000322073"/>
    </source>
</evidence>
<gene>
    <name evidence="1" type="ORF">CPT_Shelby_016</name>
</gene>
<reference evidence="2" key="1">
    <citation type="submission" date="2019-05" db="EMBL/GenBank/DDBJ databases">
        <title>Complete Genome Sequence of Carbapenemase-Producing Klebsiella pneumoniae Siphophage Shelby.</title>
        <authorList>
            <person name="Saldana R."/>
            <person name="Newkirk H."/>
            <person name="Liu M."/>
            <person name="Gill J.J."/>
            <person name="Ramsey J."/>
        </authorList>
    </citation>
    <scope>NUCLEOTIDE SEQUENCE [LARGE SCALE GENOMIC DNA]</scope>
</reference>
<evidence type="ECO:0000313" key="1">
    <source>
        <dbReference type="EMBL" id="QEG07277.1"/>
    </source>
</evidence>
<dbReference type="EMBL" id="MK931445">
    <property type="protein sequence ID" value="QEG07277.1"/>
    <property type="molecule type" value="Genomic_DNA"/>
</dbReference>
<dbReference type="Proteomes" id="UP000322073">
    <property type="component" value="Segment"/>
</dbReference>
<sequence length="200" mass="22400">MKSQKITLIPSVDSTVDSYAKFTKGKRYAATAFTNYSGEMLYKVSDDYGREYPVNPRSSQYLGGHRFDIEYPIEDCSKRESLTINAATIGDGFISRACIVDMIPSDNHAKDDTDPLLNAVVRAGIGWALSDASCESFMREPFSRIAELEKQVALLTGELQAAHTKIEKVREIMRSEPGYDIEDHARVLRMMADAFAKLQQ</sequence>
<keyword evidence="2" id="KW-1185">Reference proteome</keyword>
<proteinExistence type="predicted"/>
<organism evidence="1 2">
    <name type="scientific">Klebsiella phage Shelby</name>
    <dbReference type="NCBI Taxonomy" id="2580405"/>
    <lineage>
        <taxon>Viruses</taxon>
        <taxon>Duplodnaviria</taxon>
        <taxon>Heunggongvirae</taxon>
        <taxon>Uroviricota</taxon>
        <taxon>Caudoviricetes</taxon>
        <taxon>Drexlerviridae</taxon>
        <taxon>Webervirus</taxon>
        <taxon>Webervirus shelby</taxon>
    </lineage>
</organism>
<protein>
    <submittedName>
        <fullName evidence="1">Uncharacterized protein</fullName>
    </submittedName>
</protein>
<accession>A0A5B9N0Y6</accession>
<name>A0A5B9N0Y6_9CAUD</name>